<organism evidence="2 3">
    <name type="scientific">Rhizopus oryzae</name>
    <name type="common">Mucormycosis agent</name>
    <name type="synonym">Rhizopus arrhizus var. delemar</name>
    <dbReference type="NCBI Taxonomy" id="64495"/>
    <lineage>
        <taxon>Eukaryota</taxon>
        <taxon>Fungi</taxon>
        <taxon>Fungi incertae sedis</taxon>
        <taxon>Mucoromycota</taxon>
        <taxon>Mucoromycotina</taxon>
        <taxon>Mucoromycetes</taxon>
        <taxon>Mucorales</taxon>
        <taxon>Mucorineae</taxon>
        <taxon>Rhizopodaceae</taxon>
        <taxon>Rhizopus</taxon>
    </lineage>
</organism>
<dbReference type="InterPro" id="IPR036397">
    <property type="entry name" value="RNaseH_sf"/>
</dbReference>
<comment type="caution">
    <text evidence="2">The sequence shown here is derived from an EMBL/GenBank/DDBJ whole genome shotgun (WGS) entry which is preliminary data.</text>
</comment>
<dbReference type="Pfam" id="PF13358">
    <property type="entry name" value="DDE_3"/>
    <property type="match status" value="1"/>
</dbReference>
<sequence length="445" mass="51211">MTARFYYEDSQGRVDDEQGNGAIDWNEEVTPFHLKTLTRIREYCKKQEDAQLSSKEDIEKLDIDMEEVIAVVKKQIKIYHRYSNEQKLLFVYYNRIKLFNAAKSGRSAGGINERTAQKWAKKLKEDKDRNIFEKQTNLVNRAKLQLDDRYKLHLLNFYDDCPQARIVDAIDFLTQKFSDLSVKKSIAHNFLKAECNLSFKKLTTQPAARNNPVKIQDRMDWVLKWSATDMNYLENCVFVDESGFNINMRPPSGWSLKGKSAVTATPTGRVVSHTVLGAITAKFVVSTVHRNPQEECSKRIKIDFGNRKRKAPAGTKKLTSKGTVTGHYMKFLEKTMDVMNCFPELKDYYIIMDNAPIHTAGQIDEMIVARGYKSIYLTPYSPELNPIEQFWAIVKNKVKQSSFEATEDLATRITEACNSVPPKYLQAFVQHSVNCFEMCLRGEPL</sequence>
<dbReference type="NCBIfam" id="NF033545">
    <property type="entry name" value="transpos_IS630"/>
    <property type="match status" value="1"/>
</dbReference>
<proteinExistence type="predicted"/>
<feature type="domain" description="Tc1-like transposase DDE" evidence="1">
    <location>
        <begin position="337"/>
        <end position="409"/>
    </location>
</feature>
<dbReference type="Gene3D" id="3.30.420.10">
    <property type="entry name" value="Ribonuclease H-like superfamily/Ribonuclease H"/>
    <property type="match status" value="1"/>
</dbReference>
<evidence type="ECO:0000313" key="2">
    <source>
        <dbReference type="EMBL" id="KAG1553273.1"/>
    </source>
</evidence>
<dbReference type="PANTHER" id="PTHR46564:SF1">
    <property type="entry name" value="TRANSPOSASE"/>
    <property type="match status" value="1"/>
</dbReference>
<protein>
    <recommendedName>
        <fullName evidence="1">Tc1-like transposase DDE domain-containing protein</fullName>
    </recommendedName>
</protein>
<dbReference type="InterPro" id="IPR047655">
    <property type="entry name" value="Transpos_IS630-like"/>
</dbReference>
<gene>
    <name evidence="2" type="ORF">G6F51_000701</name>
</gene>
<reference evidence="2" key="1">
    <citation type="journal article" date="2020" name="Microb. Genom.">
        <title>Genetic diversity of clinical and environmental Mucorales isolates obtained from an investigation of mucormycosis cases among solid organ transplant recipients.</title>
        <authorList>
            <person name="Nguyen M.H."/>
            <person name="Kaul D."/>
            <person name="Muto C."/>
            <person name="Cheng S.J."/>
            <person name="Richter R.A."/>
            <person name="Bruno V.M."/>
            <person name="Liu G."/>
            <person name="Beyhan S."/>
            <person name="Sundermann A.J."/>
            <person name="Mounaud S."/>
            <person name="Pasculle A.W."/>
            <person name="Nierman W.C."/>
            <person name="Driscoll E."/>
            <person name="Cumbie R."/>
            <person name="Clancy C.J."/>
            <person name="Dupont C.L."/>
        </authorList>
    </citation>
    <scope>NUCLEOTIDE SEQUENCE</scope>
    <source>
        <strain evidence="2">GL16</strain>
    </source>
</reference>
<dbReference type="InterPro" id="IPR038717">
    <property type="entry name" value="Tc1-like_DDE_dom"/>
</dbReference>
<dbReference type="Proteomes" id="UP000717996">
    <property type="component" value="Unassembled WGS sequence"/>
</dbReference>
<dbReference type="OrthoDB" id="2203793at2759"/>
<evidence type="ECO:0000313" key="3">
    <source>
        <dbReference type="Proteomes" id="UP000717996"/>
    </source>
</evidence>
<dbReference type="PANTHER" id="PTHR46564">
    <property type="entry name" value="TRANSPOSASE"/>
    <property type="match status" value="1"/>
</dbReference>
<dbReference type="EMBL" id="JAANIT010000044">
    <property type="protein sequence ID" value="KAG1553273.1"/>
    <property type="molecule type" value="Genomic_DNA"/>
</dbReference>
<accession>A0A9P6YP95</accession>
<dbReference type="AlphaFoldDB" id="A0A9P6YP95"/>
<dbReference type="GO" id="GO:0003676">
    <property type="term" value="F:nucleic acid binding"/>
    <property type="evidence" value="ECO:0007669"/>
    <property type="project" value="InterPro"/>
</dbReference>
<name>A0A9P6YP95_RHIOR</name>
<evidence type="ECO:0000259" key="1">
    <source>
        <dbReference type="Pfam" id="PF13358"/>
    </source>
</evidence>